<dbReference type="GeneID" id="20655545"/>
<dbReference type="GO" id="GO:0004674">
    <property type="term" value="F:protein serine/threonine kinase activity"/>
    <property type="evidence" value="ECO:0007669"/>
    <property type="project" value="TreeGrafter"/>
</dbReference>
<proteinExistence type="predicted"/>
<reference evidence="2 3" key="1">
    <citation type="journal article" date="2006" name="Science">
        <title>Phytophthora genome sequences uncover evolutionary origins and mechanisms of pathogenesis.</title>
        <authorList>
            <person name="Tyler B.M."/>
            <person name="Tripathy S."/>
            <person name="Zhang X."/>
            <person name="Dehal P."/>
            <person name="Jiang R.H."/>
            <person name="Aerts A."/>
            <person name="Arredondo F.D."/>
            <person name="Baxter L."/>
            <person name="Bensasson D."/>
            <person name="Beynon J.L."/>
            <person name="Chapman J."/>
            <person name="Damasceno C.M."/>
            <person name="Dorrance A.E."/>
            <person name="Dou D."/>
            <person name="Dickerman A.W."/>
            <person name="Dubchak I.L."/>
            <person name="Garbelotto M."/>
            <person name="Gijzen M."/>
            <person name="Gordon S.G."/>
            <person name="Govers F."/>
            <person name="Grunwald N.J."/>
            <person name="Huang W."/>
            <person name="Ivors K.L."/>
            <person name="Jones R.W."/>
            <person name="Kamoun S."/>
            <person name="Krampis K."/>
            <person name="Lamour K.H."/>
            <person name="Lee M.K."/>
            <person name="McDonald W.H."/>
            <person name="Medina M."/>
            <person name="Meijer H.J."/>
            <person name="Nordberg E.K."/>
            <person name="Maclean D.J."/>
            <person name="Ospina-Giraldo M.D."/>
            <person name="Morris P.F."/>
            <person name="Phuntumart V."/>
            <person name="Putnam N.H."/>
            <person name="Rash S."/>
            <person name="Rose J.K."/>
            <person name="Sakihama Y."/>
            <person name="Salamov A.A."/>
            <person name="Savidor A."/>
            <person name="Scheuring C.F."/>
            <person name="Smith B.M."/>
            <person name="Sobral B.W."/>
            <person name="Terry A."/>
            <person name="Torto-Alalibo T.A."/>
            <person name="Win J."/>
            <person name="Xu Z."/>
            <person name="Zhang H."/>
            <person name="Grigoriev I.V."/>
            <person name="Rokhsar D.S."/>
            <person name="Boore J.L."/>
        </authorList>
    </citation>
    <scope>NUCLEOTIDE SEQUENCE [LARGE SCALE GENOMIC DNA]</scope>
    <source>
        <strain evidence="2 3">P6497</strain>
    </source>
</reference>
<dbReference type="Pfam" id="PF00069">
    <property type="entry name" value="Pkinase"/>
    <property type="match status" value="1"/>
</dbReference>
<keyword evidence="3" id="KW-1185">Reference proteome</keyword>
<evidence type="ECO:0000313" key="2">
    <source>
        <dbReference type="EMBL" id="EGZ23060.1"/>
    </source>
</evidence>
<name>G4YTD8_PHYSP</name>
<accession>G4YTD8</accession>
<dbReference type="SUPFAM" id="SSF56112">
    <property type="entry name" value="Protein kinase-like (PK-like)"/>
    <property type="match status" value="1"/>
</dbReference>
<dbReference type="KEGG" id="psoj:PHYSODRAFT_482867"/>
<dbReference type="RefSeq" id="XP_009518348.1">
    <property type="nucleotide sequence ID" value="XM_009520053.1"/>
</dbReference>
<dbReference type="EMBL" id="JH159152">
    <property type="protein sequence ID" value="EGZ23060.1"/>
    <property type="molecule type" value="Genomic_DNA"/>
</dbReference>
<feature type="non-terminal residue" evidence="2">
    <location>
        <position position="1"/>
    </location>
</feature>
<dbReference type="PANTHER" id="PTHR44329:SF214">
    <property type="entry name" value="PROTEIN KINASE DOMAIN-CONTAINING PROTEIN"/>
    <property type="match status" value="1"/>
</dbReference>
<dbReference type="InterPro" id="IPR000719">
    <property type="entry name" value="Prot_kinase_dom"/>
</dbReference>
<dbReference type="PANTHER" id="PTHR44329">
    <property type="entry name" value="SERINE/THREONINE-PROTEIN KINASE TNNI3K-RELATED"/>
    <property type="match status" value="1"/>
</dbReference>
<dbReference type="InterPro" id="IPR051681">
    <property type="entry name" value="Ser/Thr_Kinases-Pseudokinases"/>
</dbReference>
<organism evidence="2 3">
    <name type="scientific">Phytophthora sojae (strain P6497)</name>
    <name type="common">Soybean stem and root rot agent</name>
    <name type="synonym">Phytophthora megasperma f. sp. glycines</name>
    <dbReference type="NCBI Taxonomy" id="1094619"/>
    <lineage>
        <taxon>Eukaryota</taxon>
        <taxon>Sar</taxon>
        <taxon>Stramenopiles</taxon>
        <taxon>Oomycota</taxon>
        <taxon>Peronosporomycetes</taxon>
        <taxon>Peronosporales</taxon>
        <taxon>Peronosporaceae</taxon>
        <taxon>Phytophthora</taxon>
    </lineage>
</organism>
<feature type="domain" description="Protein kinase" evidence="1">
    <location>
        <begin position="1"/>
        <end position="115"/>
    </location>
</feature>
<sequence length="120" mass="13268">TCSAMVGTSLWMAPEVMTGDRYDHKADMFSFGVVLSELDSHSLPYTQAKQEMQSTQGRQMTDATLLQRVAMGAIRAEFSSSRPQSMVELGRACVSLDPNMRPSAAEALFRLQVVLSKEMM</sequence>
<dbReference type="InterPro" id="IPR011009">
    <property type="entry name" value="Kinase-like_dom_sf"/>
</dbReference>
<dbReference type="PROSITE" id="PS50011">
    <property type="entry name" value="PROTEIN_KINASE_DOM"/>
    <property type="match status" value="1"/>
</dbReference>
<dbReference type="OMA" id="NMEGDRY"/>
<dbReference type="Gene3D" id="1.10.510.10">
    <property type="entry name" value="Transferase(Phosphotransferase) domain 1"/>
    <property type="match status" value="1"/>
</dbReference>
<dbReference type="GO" id="GO:0005524">
    <property type="term" value="F:ATP binding"/>
    <property type="evidence" value="ECO:0007669"/>
    <property type="project" value="InterPro"/>
</dbReference>
<evidence type="ECO:0000313" key="3">
    <source>
        <dbReference type="Proteomes" id="UP000002640"/>
    </source>
</evidence>
<dbReference type="SMR" id="G4YTD8"/>
<gene>
    <name evidence="2" type="ORF">PHYSODRAFT_482867</name>
</gene>
<dbReference type="AlphaFoldDB" id="G4YTD8"/>
<evidence type="ECO:0000259" key="1">
    <source>
        <dbReference type="PROSITE" id="PS50011"/>
    </source>
</evidence>
<dbReference type="InParanoid" id="G4YTD8"/>
<protein>
    <recommendedName>
        <fullName evidence="1">Protein kinase domain-containing protein</fullName>
    </recommendedName>
</protein>
<dbReference type="Proteomes" id="UP000002640">
    <property type="component" value="Unassembled WGS sequence"/>
</dbReference>